<evidence type="ECO:0000313" key="4">
    <source>
        <dbReference type="Proteomes" id="UP001230220"/>
    </source>
</evidence>
<proteinExistence type="predicted"/>
<name>A0ABU0E978_9FIRM</name>
<comment type="caution">
    <text evidence="3">The sequence shown here is derived from an EMBL/GenBank/DDBJ whole genome shotgun (WGS) entry which is preliminary data.</text>
</comment>
<feature type="domain" description="SIS" evidence="2">
    <location>
        <begin position="113"/>
        <end position="253"/>
    </location>
</feature>
<feature type="domain" description="HTH rpiR-type" evidence="1">
    <location>
        <begin position="1"/>
        <end position="77"/>
    </location>
</feature>
<dbReference type="PROSITE" id="PS51464">
    <property type="entry name" value="SIS"/>
    <property type="match status" value="1"/>
</dbReference>
<evidence type="ECO:0000259" key="1">
    <source>
        <dbReference type="PROSITE" id="PS51071"/>
    </source>
</evidence>
<dbReference type="Gene3D" id="1.10.10.10">
    <property type="entry name" value="Winged helix-like DNA-binding domain superfamily/Winged helix DNA-binding domain"/>
    <property type="match status" value="1"/>
</dbReference>
<dbReference type="Pfam" id="PF01418">
    <property type="entry name" value="HTH_6"/>
    <property type="match status" value="1"/>
</dbReference>
<accession>A0ABU0E978</accession>
<keyword evidence="4" id="KW-1185">Reference proteome</keyword>
<dbReference type="SUPFAM" id="SSF53697">
    <property type="entry name" value="SIS domain"/>
    <property type="match status" value="1"/>
</dbReference>
<evidence type="ECO:0000313" key="3">
    <source>
        <dbReference type="EMBL" id="MDQ0363263.1"/>
    </source>
</evidence>
<protein>
    <submittedName>
        <fullName evidence="3">DNA-binding MurR/RpiR family transcriptional regulator</fullName>
    </submittedName>
</protein>
<dbReference type="PROSITE" id="PS51071">
    <property type="entry name" value="HTH_RPIR"/>
    <property type="match status" value="1"/>
</dbReference>
<dbReference type="EMBL" id="JAUSUR010000011">
    <property type="protein sequence ID" value="MDQ0363263.1"/>
    <property type="molecule type" value="Genomic_DNA"/>
</dbReference>
<dbReference type="InterPro" id="IPR009057">
    <property type="entry name" value="Homeodomain-like_sf"/>
</dbReference>
<dbReference type="InterPro" id="IPR000281">
    <property type="entry name" value="HTH_RpiR"/>
</dbReference>
<dbReference type="Pfam" id="PF01380">
    <property type="entry name" value="SIS"/>
    <property type="match status" value="1"/>
</dbReference>
<sequence>MNPVELIQLHKDTFTKSEIKIMDYMIDHLDQIASYPLVDFAKMANVSKSALLRFCQKLGYNGYSEFKYEISRYVASGIQESTTDENITSITSIYAASISSMDSFINENEIANLCNLIYNANKIKIFGIAETGFSAEYFESRLASLGVDAEVITYVNRYQEKIAFTKTGDLNIFLSLSSNTEGVNDTIQSSLENKASTALITQNQKALLRNKVDSFIVLPTLNIEKNKFFLDSQAIVLVFVAMVINQLARKLNENT</sequence>
<dbReference type="PANTHER" id="PTHR30514:SF1">
    <property type="entry name" value="HTH-TYPE TRANSCRIPTIONAL REGULATOR HEXR-RELATED"/>
    <property type="match status" value="1"/>
</dbReference>
<dbReference type="InterPro" id="IPR046348">
    <property type="entry name" value="SIS_dom_sf"/>
</dbReference>
<dbReference type="SUPFAM" id="SSF46689">
    <property type="entry name" value="Homeodomain-like"/>
    <property type="match status" value="1"/>
</dbReference>
<dbReference type="Gene3D" id="3.40.50.10490">
    <property type="entry name" value="Glucose-6-phosphate isomerase like protein, domain 1"/>
    <property type="match status" value="1"/>
</dbReference>
<gene>
    <name evidence="3" type="ORF">J2S15_004028</name>
</gene>
<dbReference type="InterPro" id="IPR047640">
    <property type="entry name" value="RpiR-like"/>
</dbReference>
<organism evidence="3 4">
    <name type="scientific">Breznakia pachnodae</name>
    <dbReference type="NCBI Taxonomy" id="265178"/>
    <lineage>
        <taxon>Bacteria</taxon>
        <taxon>Bacillati</taxon>
        <taxon>Bacillota</taxon>
        <taxon>Erysipelotrichia</taxon>
        <taxon>Erysipelotrichales</taxon>
        <taxon>Erysipelotrichaceae</taxon>
        <taxon>Breznakia</taxon>
    </lineage>
</organism>
<dbReference type="GO" id="GO:0003677">
    <property type="term" value="F:DNA binding"/>
    <property type="evidence" value="ECO:0007669"/>
    <property type="project" value="UniProtKB-KW"/>
</dbReference>
<dbReference type="Proteomes" id="UP001230220">
    <property type="component" value="Unassembled WGS sequence"/>
</dbReference>
<dbReference type="RefSeq" id="WP_307412126.1">
    <property type="nucleotide sequence ID" value="NZ_JAUSUR010000011.1"/>
</dbReference>
<dbReference type="InterPro" id="IPR036388">
    <property type="entry name" value="WH-like_DNA-bd_sf"/>
</dbReference>
<keyword evidence="3" id="KW-0238">DNA-binding</keyword>
<reference evidence="3 4" key="1">
    <citation type="submission" date="2023-07" db="EMBL/GenBank/DDBJ databases">
        <title>Genomic Encyclopedia of Type Strains, Phase IV (KMG-IV): sequencing the most valuable type-strain genomes for metagenomic binning, comparative biology and taxonomic classification.</title>
        <authorList>
            <person name="Goeker M."/>
        </authorList>
    </citation>
    <scope>NUCLEOTIDE SEQUENCE [LARGE SCALE GENOMIC DNA]</scope>
    <source>
        <strain evidence="3 4">DSM 16784</strain>
    </source>
</reference>
<evidence type="ECO:0000259" key="2">
    <source>
        <dbReference type="PROSITE" id="PS51464"/>
    </source>
</evidence>
<dbReference type="InterPro" id="IPR001347">
    <property type="entry name" value="SIS_dom"/>
</dbReference>
<dbReference type="PANTHER" id="PTHR30514">
    <property type="entry name" value="GLUCOKINASE"/>
    <property type="match status" value="1"/>
</dbReference>